<keyword evidence="2" id="KW-0732">Signal</keyword>
<dbReference type="RefSeq" id="WP_138862135.1">
    <property type="nucleotide sequence ID" value="NZ_VCPC01000001.1"/>
</dbReference>
<evidence type="ECO:0000256" key="2">
    <source>
        <dbReference type="SAM" id="SignalP"/>
    </source>
</evidence>
<dbReference type="CDD" id="cd12797">
    <property type="entry name" value="M23_peptidase"/>
    <property type="match status" value="1"/>
</dbReference>
<evidence type="ECO:0000313" key="5">
    <source>
        <dbReference type="Proteomes" id="UP001191082"/>
    </source>
</evidence>
<feature type="compositionally biased region" description="Low complexity" evidence="1">
    <location>
        <begin position="152"/>
        <end position="161"/>
    </location>
</feature>
<proteinExistence type="predicted"/>
<dbReference type="PANTHER" id="PTHR21666">
    <property type="entry name" value="PEPTIDASE-RELATED"/>
    <property type="match status" value="1"/>
</dbReference>
<name>A0ABY2XCN2_9RHOB</name>
<dbReference type="InterPro" id="IPR036779">
    <property type="entry name" value="LysM_dom_sf"/>
</dbReference>
<dbReference type="Pfam" id="PF01551">
    <property type="entry name" value="Peptidase_M23"/>
    <property type="match status" value="1"/>
</dbReference>
<dbReference type="InterPro" id="IPR011055">
    <property type="entry name" value="Dup_hybrid_motif"/>
</dbReference>
<evidence type="ECO:0000259" key="3">
    <source>
        <dbReference type="PROSITE" id="PS51782"/>
    </source>
</evidence>
<feature type="domain" description="LysM" evidence="3">
    <location>
        <begin position="172"/>
        <end position="216"/>
    </location>
</feature>
<evidence type="ECO:0000256" key="1">
    <source>
        <dbReference type="SAM" id="MobiDB-lite"/>
    </source>
</evidence>
<dbReference type="SMART" id="SM00257">
    <property type="entry name" value="LysM"/>
    <property type="match status" value="2"/>
</dbReference>
<dbReference type="InterPro" id="IPR018392">
    <property type="entry name" value="LysM"/>
</dbReference>
<dbReference type="InterPro" id="IPR016047">
    <property type="entry name" value="M23ase_b-sheet_dom"/>
</dbReference>
<evidence type="ECO:0000313" key="4">
    <source>
        <dbReference type="EMBL" id="TMV14783.1"/>
    </source>
</evidence>
<dbReference type="PANTHER" id="PTHR21666:SF270">
    <property type="entry name" value="MUREIN HYDROLASE ACTIVATOR ENVC"/>
    <property type="match status" value="1"/>
</dbReference>
<dbReference type="SUPFAM" id="SSF54106">
    <property type="entry name" value="LysM domain"/>
    <property type="match status" value="2"/>
</dbReference>
<reference evidence="4 5" key="1">
    <citation type="submission" date="2019-05" db="EMBL/GenBank/DDBJ databases">
        <title>Marivita sp. nov. isolated from sea sediment.</title>
        <authorList>
            <person name="Kim W."/>
        </authorList>
    </citation>
    <scope>NUCLEOTIDE SEQUENCE [LARGE SCALE GENOMIC DNA]</scope>
    <source>
        <strain evidence="4 5">CAU 1492</strain>
    </source>
</reference>
<dbReference type="InterPro" id="IPR050570">
    <property type="entry name" value="Cell_wall_metabolism_enzyme"/>
</dbReference>
<dbReference type="Gene3D" id="3.10.350.10">
    <property type="entry name" value="LysM domain"/>
    <property type="match status" value="2"/>
</dbReference>
<gene>
    <name evidence="4" type="ORF">FGK64_02040</name>
</gene>
<keyword evidence="5" id="KW-1185">Reference proteome</keyword>
<dbReference type="Proteomes" id="UP001191082">
    <property type="component" value="Unassembled WGS sequence"/>
</dbReference>
<accession>A0ABY2XCN2</accession>
<feature type="signal peptide" evidence="2">
    <location>
        <begin position="1"/>
        <end position="23"/>
    </location>
</feature>
<feature type="chain" id="PRO_5047468573" evidence="2">
    <location>
        <begin position="24"/>
        <end position="396"/>
    </location>
</feature>
<feature type="region of interest" description="Disordered" evidence="1">
    <location>
        <begin position="264"/>
        <end position="283"/>
    </location>
</feature>
<dbReference type="Gene3D" id="2.70.70.10">
    <property type="entry name" value="Glucose Permease (Domain IIA)"/>
    <property type="match status" value="1"/>
</dbReference>
<dbReference type="PROSITE" id="PS51782">
    <property type="entry name" value="LYSM"/>
    <property type="match status" value="1"/>
</dbReference>
<dbReference type="EMBL" id="VCPC01000001">
    <property type="protein sequence ID" value="TMV14783.1"/>
    <property type="molecule type" value="Genomic_DNA"/>
</dbReference>
<dbReference type="SUPFAM" id="SSF51261">
    <property type="entry name" value="Duplicated hybrid motif"/>
    <property type="match status" value="1"/>
</dbReference>
<feature type="compositionally biased region" description="Polar residues" evidence="1">
    <location>
        <begin position="139"/>
        <end position="151"/>
    </location>
</feature>
<comment type="caution">
    <text evidence="4">The sequence shown here is derived from an EMBL/GenBank/DDBJ whole genome shotgun (WGS) entry which is preliminary data.</text>
</comment>
<dbReference type="PROSITE" id="PS51257">
    <property type="entry name" value="PROKAR_LIPOPROTEIN"/>
    <property type="match status" value="1"/>
</dbReference>
<feature type="region of interest" description="Disordered" evidence="1">
    <location>
        <begin position="137"/>
        <end position="161"/>
    </location>
</feature>
<dbReference type="CDD" id="cd00118">
    <property type="entry name" value="LysM"/>
    <property type="match status" value="2"/>
</dbReference>
<protein>
    <submittedName>
        <fullName evidence="4">LysM peptidoglycan-binding domain-containing protein</fullName>
    </submittedName>
</protein>
<sequence length="396" mass="40490">MTTYSLRTLARFGLAASALALLAACDEPLDLDMRGKLGAFSTSPAAQTATGERPKPDARGVITYPNYQVAVARRGDTVASVAARTGLNPQELARYNGLENGQPLREGEVVALPTRIAAAPGAGNVDITAIASGAIDASPDTTPTPSSVQTTALPPAASTPKPAAAVAGAEPVKHRVVRGETAYTVARLYNVPVKSLGEWNGLGPDFAIREGQHLLIPVAGSAAPKPLPAAVTAAVTEPGAGSPTPTPPSATKPLPEQKVAAAAPELPKVSVGQPSKPAASTAPMGYPVQGKIIRAFSKGKNDGIDIAAEPGTPVKAAADGSVAAITASADKVPIVVVRHPDNLLTVYANIDGIQVKKGDTVKRGQSLAKLRDGDNAYVHFEVRNGFDSVNPAPYLD</sequence>
<organism evidence="4 5">
    <name type="scientific">Arenibacterium halophilum</name>
    <dbReference type="NCBI Taxonomy" id="2583821"/>
    <lineage>
        <taxon>Bacteria</taxon>
        <taxon>Pseudomonadati</taxon>
        <taxon>Pseudomonadota</taxon>
        <taxon>Alphaproteobacteria</taxon>
        <taxon>Rhodobacterales</taxon>
        <taxon>Paracoccaceae</taxon>
        <taxon>Arenibacterium</taxon>
    </lineage>
</organism>
<feature type="region of interest" description="Disordered" evidence="1">
    <location>
        <begin position="236"/>
        <end position="257"/>
    </location>
</feature>
<dbReference type="Pfam" id="PF01476">
    <property type="entry name" value="LysM"/>
    <property type="match status" value="2"/>
</dbReference>